<keyword evidence="3" id="KW-0479">Metal-binding</keyword>
<dbReference type="InterPro" id="IPR001841">
    <property type="entry name" value="Znf_RING"/>
</dbReference>
<dbReference type="PROSITE" id="PS50089">
    <property type="entry name" value="ZF_RING_2"/>
    <property type="match status" value="1"/>
</dbReference>
<accession>A0A8X8W2G5</accession>
<dbReference type="PANTHER" id="PTHR15710">
    <property type="entry name" value="E3 UBIQUITIN-PROTEIN LIGASE PRAJA"/>
    <property type="match status" value="1"/>
</dbReference>
<comment type="caution">
    <text evidence="9">The sequence shown here is derived from an EMBL/GenBank/DDBJ whole genome shotgun (WGS) entry which is preliminary data.</text>
</comment>
<dbReference type="Gene3D" id="3.30.40.10">
    <property type="entry name" value="Zinc/RING finger domain, C3HC4 (zinc finger)"/>
    <property type="match status" value="1"/>
</dbReference>
<sequence>MDEAFDLDLALTMPELEDSTTERNKSDLEAQSRVAAARLTVEKMPTMGGGGGECAVCVEGFGSGGGKQVHCGHVFHENCILEWLSIHNSSPTFISGPDCTPCILTLSGAPHNLKESFGRSYEESGKKQVKLEKQNQKLDMKRSESGVAEKREGRVEHLEGLENVK</sequence>
<evidence type="ECO:0000256" key="2">
    <source>
        <dbReference type="ARBA" id="ARBA00012483"/>
    </source>
</evidence>
<evidence type="ECO:0000313" key="9">
    <source>
        <dbReference type="EMBL" id="KAG6386870.1"/>
    </source>
</evidence>
<evidence type="ECO:0000259" key="8">
    <source>
        <dbReference type="PROSITE" id="PS50089"/>
    </source>
</evidence>
<evidence type="ECO:0000256" key="7">
    <source>
        <dbReference type="SAM" id="MobiDB-lite"/>
    </source>
</evidence>
<feature type="region of interest" description="Disordered" evidence="7">
    <location>
        <begin position="120"/>
        <end position="165"/>
    </location>
</feature>
<keyword evidence="10" id="KW-1185">Reference proteome</keyword>
<comment type="catalytic activity">
    <reaction evidence="1">
        <text>S-ubiquitinyl-[E2 ubiquitin-conjugating enzyme]-L-cysteine + [acceptor protein]-L-lysine = [E2 ubiquitin-conjugating enzyme]-L-cysteine + N(6)-ubiquitinyl-[acceptor protein]-L-lysine.</text>
        <dbReference type="EC" id="2.3.2.27"/>
    </reaction>
</comment>
<evidence type="ECO:0000313" key="10">
    <source>
        <dbReference type="Proteomes" id="UP000298416"/>
    </source>
</evidence>
<name>A0A8X8W2G5_SALSN</name>
<proteinExistence type="predicted"/>
<evidence type="ECO:0000256" key="5">
    <source>
        <dbReference type="ARBA" id="ARBA00022833"/>
    </source>
</evidence>
<protein>
    <recommendedName>
        <fullName evidence="2">RING-type E3 ubiquitin transferase</fullName>
        <ecNumber evidence="2">2.3.2.27</ecNumber>
    </recommendedName>
</protein>
<evidence type="ECO:0000256" key="3">
    <source>
        <dbReference type="ARBA" id="ARBA00022723"/>
    </source>
</evidence>
<dbReference type="SUPFAM" id="SSF57850">
    <property type="entry name" value="RING/U-box"/>
    <property type="match status" value="1"/>
</dbReference>
<dbReference type="PANTHER" id="PTHR15710:SF74">
    <property type="entry name" value="RING-TYPE E3 UBIQUITIN TRANSFERASE-RELATED"/>
    <property type="match status" value="1"/>
</dbReference>
<evidence type="ECO:0000256" key="1">
    <source>
        <dbReference type="ARBA" id="ARBA00000900"/>
    </source>
</evidence>
<evidence type="ECO:0000256" key="6">
    <source>
        <dbReference type="PROSITE-ProRule" id="PRU00175"/>
    </source>
</evidence>
<dbReference type="Proteomes" id="UP000298416">
    <property type="component" value="Unassembled WGS sequence"/>
</dbReference>
<reference evidence="9" key="1">
    <citation type="submission" date="2018-01" db="EMBL/GenBank/DDBJ databases">
        <authorList>
            <person name="Mao J.F."/>
        </authorList>
    </citation>
    <scope>NUCLEOTIDE SEQUENCE</scope>
    <source>
        <strain evidence="9">Huo1</strain>
        <tissue evidence="9">Leaf</tissue>
    </source>
</reference>
<dbReference type="EC" id="2.3.2.27" evidence="2"/>
<keyword evidence="5" id="KW-0862">Zinc</keyword>
<dbReference type="GO" id="GO:0008270">
    <property type="term" value="F:zinc ion binding"/>
    <property type="evidence" value="ECO:0007669"/>
    <property type="project" value="UniProtKB-KW"/>
</dbReference>
<feature type="domain" description="RING-type" evidence="8">
    <location>
        <begin position="54"/>
        <end position="102"/>
    </location>
</feature>
<dbReference type="AlphaFoldDB" id="A0A8X8W2G5"/>
<dbReference type="EMBL" id="PNBA02000021">
    <property type="protein sequence ID" value="KAG6386870.1"/>
    <property type="molecule type" value="Genomic_DNA"/>
</dbReference>
<reference evidence="9" key="2">
    <citation type="submission" date="2020-08" db="EMBL/GenBank/DDBJ databases">
        <title>Plant Genome Project.</title>
        <authorList>
            <person name="Zhang R.-G."/>
        </authorList>
    </citation>
    <scope>NUCLEOTIDE SEQUENCE</scope>
    <source>
        <strain evidence="9">Huo1</strain>
        <tissue evidence="9">Leaf</tissue>
    </source>
</reference>
<dbReference type="InterPro" id="IPR013083">
    <property type="entry name" value="Znf_RING/FYVE/PHD"/>
</dbReference>
<dbReference type="Pfam" id="PF13639">
    <property type="entry name" value="zf-RING_2"/>
    <property type="match status" value="1"/>
</dbReference>
<gene>
    <name evidence="9" type="ORF">SASPL_152047</name>
</gene>
<organism evidence="9">
    <name type="scientific">Salvia splendens</name>
    <name type="common">Scarlet sage</name>
    <dbReference type="NCBI Taxonomy" id="180675"/>
    <lineage>
        <taxon>Eukaryota</taxon>
        <taxon>Viridiplantae</taxon>
        <taxon>Streptophyta</taxon>
        <taxon>Embryophyta</taxon>
        <taxon>Tracheophyta</taxon>
        <taxon>Spermatophyta</taxon>
        <taxon>Magnoliopsida</taxon>
        <taxon>eudicotyledons</taxon>
        <taxon>Gunneridae</taxon>
        <taxon>Pentapetalae</taxon>
        <taxon>asterids</taxon>
        <taxon>lamiids</taxon>
        <taxon>Lamiales</taxon>
        <taxon>Lamiaceae</taxon>
        <taxon>Nepetoideae</taxon>
        <taxon>Mentheae</taxon>
        <taxon>Salviinae</taxon>
        <taxon>Salvia</taxon>
        <taxon>Salvia subgen. Calosphace</taxon>
        <taxon>core Calosphace</taxon>
    </lineage>
</organism>
<keyword evidence="4 6" id="KW-0863">Zinc-finger</keyword>
<evidence type="ECO:0000256" key="4">
    <source>
        <dbReference type="ARBA" id="ARBA00022771"/>
    </source>
</evidence>
<dbReference type="GO" id="GO:0061630">
    <property type="term" value="F:ubiquitin protein ligase activity"/>
    <property type="evidence" value="ECO:0007669"/>
    <property type="project" value="UniProtKB-EC"/>
</dbReference>